<evidence type="ECO:0000313" key="2">
    <source>
        <dbReference type="EMBL" id="EEQ31760.1"/>
    </source>
</evidence>
<reference evidence="3" key="1">
    <citation type="journal article" date="2012" name="MBio">
        <title>Comparative genome analysis of Trichophyton rubrum and related dermatophytes reveals candidate genes involved in infection.</title>
        <authorList>
            <person name="Martinez D.A."/>
            <person name="Oliver B.G."/>
            <person name="Graeser Y."/>
            <person name="Goldberg J.M."/>
            <person name="Li W."/>
            <person name="Martinez-Rossi N.M."/>
            <person name="Monod M."/>
            <person name="Shelest E."/>
            <person name="Barton R.C."/>
            <person name="Birch E."/>
            <person name="Brakhage A.A."/>
            <person name="Chen Z."/>
            <person name="Gurr S.J."/>
            <person name="Heiman D."/>
            <person name="Heitman J."/>
            <person name="Kosti I."/>
            <person name="Rossi A."/>
            <person name="Saif S."/>
            <person name="Samalova M."/>
            <person name="Saunders C.W."/>
            <person name="Shea T."/>
            <person name="Summerbell R.C."/>
            <person name="Xu J."/>
            <person name="Young S."/>
            <person name="Zeng Q."/>
            <person name="Birren B.W."/>
            <person name="Cuomo C.A."/>
            <person name="White T.C."/>
        </authorList>
    </citation>
    <scope>NUCLEOTIDE SEQUENCE [LARGE SCALE GENOMIC DNA]</scope>
    <source>
        <strain evidence="3">ATCC MYA-4605 / CBS 113480</strain>
    </source>
</reference>
<accession>C5FNQ7</accession>
<feature type="region of interest" description="Disordered" evidence="1">
    <location>
        <begin position="48"/>
        <end position="86"/>
    </location>
</feature>
<evidence type="ECO:0000256" key="1">
    <source>
        <dbReference type="SAM" id="MobiDB-lite"/>
    </source>
</evidence>
<dbReference type="VEuPathDB" id="FungiDB:MCYG_04579"/>
<dbReference type="GeneID" id="9229957"/>
<feature type="compositionally biased region" description="Basic and acidic residues" evidence="1">
    <location>
        <begin position="53"/>
        <end position="62"/>
    </location>
</feature>
<keyword evidence="3" id="KW-1185">Reference proteome</keyword>
<sequence>MSVGSATSEELVKRSWSFSRLFGMRFEKQADSPQVLLTGCAETADCSPCNTQDSRHSSESKARNTRGSLRFFSRQKSPVPSDMDVPAKQPLRRARSTLGFFRGTFKAKSFFKHGNITTSQHDQNVPATNYSDPPVAGLDAECELQPKFAPIRPATLLSIQSTRSLEEIRGNQEYNEQTRDIIMEESKGLAAPAHGLSTQDGLGRRMTSLSQRLRNYFHKNKNNIQYHDVCRSLDFLSIDIATLNSSYFTNFDHEQNRNRLSARSSLANTVSHTSTLSLPLNAHVSPGIPDTWTSSPPVNSYESLASDVGTAVDEDFGAELCRTQCLADGNSSLTLDNTRLSSWLSSVTSKLLPIRSSVDQNTQAIGNWARQQQTYSERQALQQELFADSLLISPEEYPIAAQRVMSGALSPESPGLTPLPAIHLQGTHSSTISLSLSTSPGLPTHLQFMVEAIDKTSGDYMTDSRQCSRTRIPQELDKLSHLSKENEDPTWVKFSKLCSERSAQLRTDRTHNIPGKSEAHTTVNNSLFQSIAQESGSCGEMPLSTSHNQLSSRSFTRPRPRGSQDTESQIL</sequence>
<proteinExistence type="predicted"/>
<dbReference type="HOGENOM" id="CLU_477317_0_0_1"/>
<dbReference type="AlphaFoldDB" id="C5FNQ7"/>
<gene>
    <name evidence="2" type="ORF">MCYG_04579</name>
</gene>
<dbReference type="OrthoDB" id="4173826at2759"/>
<organism evidence="2 3">
    <name type="scientific">Arthroderma otae (strain ATCC MYA-4605 / CBS 113480)</name>
    <name type="common">Microsporum canis</name>
    <dbReference type="NCBI Taxonomy" id="554155"/>
    <lineage>
        <taxon>Eukaryota</taxon>
        <taxon>Fungi</taxon>
        <taxon>Dikarya</taxon>
        <taxon>Ascomycota</taxon>
        <taxon>Pezizomycotina</taxon>
        <taxon>Eurotiomycetes</taxon>
        <taxon>Eurotiomycetidae</taxon>
        <taxon>Onygenales</taxon>
        <taxon>Arthrodermataceae</taxon>
        <taxon>Microsporum</taxon>
    </lineage>
</organism>
<feature type="region of interest" description="Disordered" evidence="1">
    <location>
        <begin position="534"/>
        <end position="571"/>
    </location>
</feature>
<name>C5FNQ7_ARTOC</name>
<dbReference type="RefSeq" id="XP_002846842.1">
    <property type="nucleotide sequence ID" value="XM_002846796.1"/>
</dbReference>
<dbReference type="eggNOG" id="ENOG502RR31">
    <property type="taxonomic scope" value="Eukaryota"/>
</dbReference>
<dbReference type="EMBL" id="DS995704">
    <property type="protein sequence ID" value="EEQ31760.1"/>
    <property type="molecule type" value="Genomic_DNA"/>
</dbReference>
<feature type="compositionally biased region" description="Polar residues" evidence="1">
    <location>
        <begin position="543"/>
        <end position="555"/>
    </location>
</feature>
<protein>
    <submittedName>
        <fullName evidence="2">Uncharacterized protein</fullName>
    </submittedName>
</protein>
<dbReference type="Proteomes" id="UP000002035">
    <property type="component" value="Unassembled WGS sequence"/>
</dbReference>
<evidence type="ECO:0000313" key="3">
    <source>
        <dbReference type="Proteomes" id="UP000002035"/>
    </source>
</evidence>